<keyword evidence="7" id="KW-1185">Reference proteome</keyword>
<dbReference type="InterPro" id="IPR026569">
    <property type="entry name" value="Ribosomal_bL28"/>
</dbReference>
<dbReference type="AlphaFoldDB" id="A0AA88IBT0"/>
<reference evidence="6" key="1">
    <citation type="submission" date="2023-07" db="EMBL/GenBank/DDBJ databases">
        <title>Chromosome-level genome assembly of Artemia franciscana.</title>
        <authorList>
            <person name="Jo E."/>
        </authorList>
    </citation>
    <scope>NUCLEOTIDE SEQUENCE</scope>
    <source>
        <tissue evidence="6">Whole body</tissue>
    </source>
</reference>
<gene>
    <name evidence="6" type="ORF">QYM36_000199</name>
</gene>
<accession>A0AA88IBT0</accession>
<dbReference type="InterPro" id="IPR034704">
    <property type="entry name" value="Ribosomal_bL28/bL31-like_sf"/>
</dbReference>
<dbReference type="Gene3D" id="1.10.10.60">
    <property type="entry name" value="Homeodomain-like"/>
    <property type="match status" value="1"/>
</dbReference>
<evidence type="ECO:0000256" key="2">
    <source>
        <dbReference type="ARBA" id="ARBA00022980"/>
    </source>
</evidence>
<comment type="similarity">
    <text evidence="1">Belongs to the bacterial ribosomal protein bL28 family.</text>
</comment>
<evidence type="ECO:0000313" key="7">
    <source>
        <dbReference type="Proteomes" id="UP001187531"/>
    </source>
</evidence>
<dbReference type="SUPFAM" id="SSF143800">
    <property type="entry name" value="L28p-like"/>
    <property type="match status" value="1"/>
</dbReference>
<dbReference type="Proteomes" id="UP001187531">
    <property type="component" value="Unassembled WGS sequence"/>
</dbReference>
<evidence type="ECO:0000313" key="6">
    <source>
        <dbReference type="EMBL" id="KAK2725615.1"/>
    </source>
</evidence>
<comment type="caution">
    <text evidence="6">The sequence shown here is derived from an EMBL/GenBank/DDBJ whole genome shotgun (WGS) entry which is preliminary data.</text>
</comment>
<dbReference type="GO" id="GO:0003735">
    <property type="term" value="F:structural constituent of ribosome"/>
    <property type="evidence" value="ECO:0007669"/>
    <property type="project" value="InterPro"/>
</dbReference>
<dbReference type="PANTHER" id="PTHR13528">
    <property type="entry name" value="39S RIBOSOMAL PROTEIN L28, MITOCHONDRIAL"/>
    <property type="match status" value="1"/>
</dbReference>
<name>A0AA88IBT0_ARTSF</name>
<organism evidence="6 7">
    <name type="scientific">Artemia franciscana</name>
    <name type="common">Brine shrimp</name>
    <name type="synonym">Artemia sanfranciscana</name>
    <dbReference type="NCBI Taxonomy" id="6661"/>
    <lineage>
        <taxon>Eukaryota</taxon>
        <taxon>Metazoa</taxon>
        <taxon>Ecdysozoa</taxon>
        <taxon>Arthropoda</taxon>
        <taxon>Crustacea</taxon>
        <taxon>Branchiopoda</taxon>
        <taxon>Anostraca</taxon>
        <taxon>Artemiidae</taxon>
        <taxon>Artemia</taxon>
    </lineage>
</organism>
<proteinExistence type="inferred from homology"/>
<dbReference type="EMBL" id="JAVRJZ010000002">
    <property type="protein sequence ID" value="KAK2725615.1"/>
    <property type="molecule type" value="Genomic_DNA"/>
</dbReference>
<dbReference type="PANTHER" id="PTHR13528:SF2">
    <property type="entry name" value="LARGE RIBOSOMAL SUBUNIT PROTEIN BL28M"/>
    <property type="match status" value="1"/>
</dbReference>
<protein>
    <recommendedName>
        <fullName evidence="4">Large ribosomal subunit protein bL28m</fullName>
    </recommendedName>
    <alternativeName>
        <fullName evidence="5">39S ribosomal protein L28, mitochondrial</fullName>
    </alternativeName>
</protein>
<evidence type="ECO:0000256" key="4">
    <source>
        <dbReference type="ARBA" id="ARBA00035269"/>
    </source>
</evidence>
<evidence type="ECO:0000256" key="3">
    <source>
        <dbReference type="ARBA" id="ARBA00023274"/>
    </source>
</evidence>
<sequence length="414" mass="48814">MDLPILPTSFLHVNSEEYYIFKGSDGHDYHIPFQCLPEACISFIHEKGILQQEYCEEGAAKEPSVLFQVHQETNKVQKDQDEVIWINFRSKNAQETDERARSVLLSINARDDIELKLKDDRTKKYIVWHNISKEISENGFTLPTSENEAAEKCRKQWNNLRGDMAANIKPLIRLSTNSEQVAKHTRLLKKGVNALLPEHYKKFYLEWKSGQEEPVHFIPEQGRWKKNPETGEIQKVVNVQIPLKYPKEFDEGLWGGEGVIQGFKKRHPKVRRFSHFWVPTLYKRVVYSEILDKRYEVTCTLRFLELVDKHYGFDNYILETPPQDLKSVLALKFKREMLVALANENIYPEDPIKKKEVITKYERFVVPIRQLLMLDNRRYFYQTRLQPLKAALKYHKEHLLSVLIIHFVSIIFLA</sequence>
<evidence type="ECO:0000256" key="5">
    <source>
        <dbReference type="ARBA" id="ARBA00035538"/>
    </source>
</evidence>
<dbReference type="GO" id="GO:0005762">
    <property type="term" value="C:mitochondrial large ribosomal subunit"/>
    <property type="evidence" value="ECO:0007669"/>
    <property type="project" value="TreeGrafter"/>
</dbReference>
<evidence type="ECO:0000256" key="1">
    <source>
        <dbReference type="ARBA" id="ARBA00008760"/>
    </source>
</evidence>
<keyword evidence="2" id="KW-0689">Ribosomal protein</keyword>
<keyword evidence="3" id="KW-0687">Ribonucleoprotein</keyword>